<name>A0A915J326_ROMCU</name>
<evidence type="ECO:0000313" key="1">
    <source>
        <dbReference type="Proteomes" id="UP000887565"/>
    </source>
</evidence>
<organism evidence="1 2">
    <name type="scientific">Romanomermis culicivorax</name>
    <name type="common">Nematode worm</name>
    <dbReference type="NCBI Taxonomy" id="13658"/>
    <lineage>
        <taxon>Eukaryota</taxon>
        <taxon>Metazoa</taxon>
        <taxon>Ecdysozoa</taxon>
        <taxon>Nematoda</taxon>
        <taxon>Enoplea</taxon>
        <taxon>Dorylaimia</taxon>
        <taxon>Mermithida</taxon>
        <taxon>Mermithoidea</taxon>
        <taxon>Mermithidae</taxon>
        <taxon>Romanomermis</taxon>
    </lineage>
</organism>
<proteinExistence type="predicted"/>
<sequence>MILRLEKIEARLQRVERKITYELNLIAQLIVKKQRQNSFVAATTATVIAGDFANVGDSSPSSIINRRTPRRIFGADESPLPKRQQQRRHCSADFESFGCDVSAAPPRRRFFPRCNNKVTSTANVKCFNIPAVIMRSPSGSERDLCRTPSPKFP</sequence>
<dbReference type="AlphaFoldDB" id="A0A915J326"/>
<keyword evidence="1" id="KW-1185">Reference proteome</keyword>
<evidence type="ECO:0000313" key="2">
    <source>
        <dbReference type="WBParaSite" id="nRc.2.0.1.t20268-RA"/>
    </source>
</evidence>
<protein>
    <submittedName>
        <fullName evidence="2">Uncharacterized protein</fullName>
    </submittedName>
</protein>
<dbReference type="WBParaSite" id="nRc.2.0.1.t20268-RA">
    <property type="protein sequence ID" value="nRc.2.0.1.t20268-RA"/>
    <property type="gene ID" value="nRc.2.0.1.g20268"/>
</dbReference>
<reference evidence="2" key="1">
    <citation type="submission" date="2022-11" db="UniProtKB">
        <authorList>
            <consortium name="WormBaseParasite"/>
        </authorList>
    </citation>
    <scope>IDENTIFICATION</scope>
</reference>
<accession>A0A915J326</accession>
<dbReference type="Proteomes" id="UP000887565">
    <property type="component" value="Unplaced"/>
</dbReference>